<protein>
    <submittedName>
        <fullName evidence="1">Uncharacterized protein</fullName>
    </submittedName>
</protein>
<gene>
    <name evidence="1" type="ORF">TorRG33x02_338950</name>
</gene>
<evidence type="ECO:0000313" key="2">
    <source>
        <dbReference type="Proteomes" id="UP000237000"/>
    </source>
</evidence>
<evidence type="ECO:0000313" key="1">
    <source>
        <dbReference type="EMBL" id="PON41071.1"/>
    </source>
</evidence>
<organism evidence="1 2">
    <name type="scientific">Trema orientale</name>
    <name type="common">Charcoal tree</name>
    <name type="synonym">Celtis orientalis</name>
    <dbReference type="NCBI Taxonomy" id="63057"/>
    <lineage>
        <taxon>Eukaryota</taxon>
        <taxon>Viridiplantae</taxon>
        <taxon>Streptophyta</taxon>
        <taxon>Embryophyta</taxon>
        <taxon>Tracheophyta</taxon>
        <taxon>Spermatophyta</taxon>
        <taxon>Magnoliopsida</taxon>
        <taxon>eudicotyledons</taxon>
        <taxon>Gunneridae</taxon>
        <taxon>Pentapetalae</taxon>
        <taxon>rosids</taxon>
        <taxon>fabids</taxon>
        <taxon>Rosales</taxon>
        <taxon>Cannabaceae</taxon>
        <taxon>Trema</taxon>
    </lineage>
</organism>
<dbReference type="AlphaFoldDB" id="A0A2P5AX30"/>
<reference evidence="2" key="1">
    <citation type="submission" date="2016-06" db="EMBL/GenBank/DDBJ databases">
        <title>Parallel loss of symbiosis genes in relatives of nitrogen-fixing non-legume Parasponia.</title>
        <authorList>
            <person name="Van Velzen R."/>
            <person name="Holmer R."/>
            <person name="Bu F."/>
            <person name="Rutten L."/>
            <person name="Van Zeijl A."/>
            <person name="Liu W."/>
            <person name="Santuari L."/>
            <person name="Cao Q."/>
            <person name="Sharma T."/>
            <person name="Shen D."/>
            <person name="Roswanjaya Y."/>
            <person name="Wardhani T."/>
            <person name="Kalhor M.S."/>
            <person name="Jansen J."/>
            <person name="Van den Hoogen J."/>
            <person name="Gungor B."/>
            <person name="Hartog M."/>
            <person name="Hontelez J."/>
            <person name="Verver J."/>
            <person name="Yang W.-C."/>
            <person name="Schijlen E."/>
            <person name="Repin R."/>
            <person name="Schilthuizen M."/>
            <person name="Schranz E."/>
            <person name="Heidstra R."/>
            <person name="Miyata K."/>
            <person name="Fedorova E."/>
            <person name="Kohlen W."/>
            <person name="Bisseling T."/>
            <person name="Smit S."/>
            <person name="Geurts R."/>
        </authorList>
    </citation>
    <scope>NUCLEOTIDE SEQUENCE [LARGE SCALE GENOMIC DNA]</scope>
    <source>
        <strain evidence="2">cv. RG33-2</strain>
    </source>
</reference>
<dbReference type="Proteomes" id="UP000237000">
    <property type="component" value="Unassembled WGS sequence"/>
</dbReference>
<dbReference type="InParanoid" id="A0A2P5AX30"/>
<comment type="caution">
    <text evidence="1">The sequence shown here is derived from an EMBL/GenBank/DDBJ whole genome shotgun (WGS) entry which is preliminary data.</text>
</comment>
<sequence>VEEELKRTKASKLAEPFDAKFEKPVAKNRKIFNNILTQYVRDSIMPTTLSWADMKKEDIKLIFQRLEVSNVNIDT</sequence>
<dbReference type="EMBL" id="JXTC01000671">
    <property type="protein sequence ID" value="PON41071.1"/>
    <property type="molecule type" value="Genomic_DNA"/>
</dbReference>
<accession>A0A2P5AX30</accession>
<feature type="non-terminal residue" evidence="1">
    <location>
        <position position="1"/>
    </location>
</feature>
<keyword evidence="2" id="KW-1185">Reference proteome</keyword>
<name>A0A2P5AX30_TREOI</name>
<proteinExistence type="predicted"/>